<dbReference type="Pfam" id="PF19427">
    <property type="entry name" value="Insc_C"/>
    <property type="match status" value="2"/>
</dbReference>
<dbReference type="PANTHER" id="PTHR21386:SF0">
    <property type="entry name" value="PROTEIN INSCUTEABLE HOMOLOG"/>
    <property type="match status" value="1"/>
</dbReference>
<dbReference type="InterPro" id="IPR000225">
    <property type="entry name" value="Armadillo"/>
</dbReference>
<sequence>MCVCVRFRMHAIQVDSVQRWMEDLRHMTEVECMCVLQSKPIAVDEDSLGELIVSAVGTTGDHVTRDNLQTLLKRALVVSTELGKMFQRLERGRWQRVHSTAVRANCHVRSLVHEYSTARATPAHMQKVRGYLNPTSRVTVSHLGAVVALLKICRQDCFNSLYAHALRTVASICCVEEGINQLEKVDGVLCLADILTDEGCAEAARAEAAAVVAQITSPQHTSTQHLASFLESMQDIVTALIKLCESASCGEVFLLASAALANITFFDSMACEILLQLNAVHILLQACRDRQRIDTPYSKDQVVTILANLSVLEQSASEVLQENGIERLLLLLGEKPSSSNPSEGAACERVQQKAAVTLARLSRDPDVAQAAIELQAVPRLIELCHSPAERNSSDSVLVACLAALRRLAAGCPDSIAPSDHQQLIKPRLVDSFLLCSNMEESFV</sequence>
<evidence type="ECO:0000313" key="3">
    <source>
        <dbReference type="Ensembl" id="ENSAMXP00005017628.1"/>
    </source>
</evidence>
<dbReference type="Ensembl" id="ENSAMXT00005019482.1">
    <property type="protein sequence ID" value="ENSAMXP00005017628.1"/>
    <property type="gene ID" value="ENSAMXG00005009157.1"/>
</dbReference>
<dbReference type="InterPro" id="IPR031938">
    <property type="entry name" value="INSC_LBD"/>
</dbReference>
<dbReference type="GO" id="GO:0000132">
    <property type="term" value="P:establishment of mitotic spindle orientation"/>
    <property type="evidence" value="ECO:0007669"/>
    <property type="project" value="TreeGrafter"/>
</dbReference>
<dbReference type="InterPro" id="IPR016024">
    <property type="entry name" value="ARM-type_fold"/>
</dbReference>
<evidence type="ECO:0000259" key="2">
    <source>
        <dbReference type="Pfam" id="PF19427"/>
    </source>
</evidence>
<dbReference type="SMART" id="SM00185">
    <property type="entry name" value="ARM"/>
    <property type="match status" value="3"/>
</dbReference>
<organism evidence="3 4">
    <name type="scientific">Astyanax mexicanus</name>
    <name type="common">Blind cave fish</name>
    <name type="synonym">Astyanax fasciatus mexicanus</name>
    <dbReference type="NCBI Taxonomy" id="7994"/>
    <lineage>
        <taxon>Eukaryota</taxon>
        <taxon>Metazoa</taxon>
        <taxon>Chordata</taxon>
        <taxon>Craniata</taxon>
        <taxon>Vertebrata</taxon>
        <taxon>Euteleostomi</taxon>
        <taxon>Actinopterygii</taxon>
        <taxon>Neopterygii</taxon>
        <taxon>Teleostei</taxon>
        <taxon>Ostariophysi</taxon>
        <taxon>Characiformes</taxon>
        <taxon>Characoidei</taxon>
        <taxon>Acestrorhamphidae</taxon>
        <taxon>Acestrorhamphinae</taxon>
        <taxon>Astyanax</taxon>
    </lineage>
</organism>
<dbReference type="InterPro" id="IPR038205">
    <property type="entry name" value="INSC_LBD_sf"/>
</dbReference>
<dbReference type="PANTHER" id="PTHR21386">
    <property type="entry name" value="INSCUTEABLE"/>
    <property type="match status" value="1"/>
</dbReference>
<dbReference type="Gene3D" id="1.25.10.10">
    <property type="entry name" value="Leucine-rich Repeat Variant"/>
    <property type="match status" value="1"/>
</dbReference>
<dbReference type="AlphaFoldDB" id="A0A8B9I010"/>
<evidence type="ECO:0000313" key="4">
    <source>
        <dbReference type="Proteomes" id="UP000694621"/>
    </source>
</evidence>
<name>A0A8B9I010_ASTMX</name>
<dbReference type="GO" id="GO:0008093">
    <property type="term" value="F:cytoskeletal anchor activity"/>
    <property type="evidence" value="ECO:0007669"/>
    <property type="project" value="TreeGrafter"/>
</dbReference>
<feature type="domain" description="Protein inscuteable homologue LGN-binding" evidence="1">
    <location>
        <begin position="12"/>
        <end position="55"/>
    </location>
</feature>
<dbReference type="GO" id="GO:0008356">
    <property type="term" value="P:asymmetric cell division"/>
    <property type="evidence" value="ECO:0007669"/>
    <property type="project" value="InterPro"/>
</dbReference>
<dbReference type="GO" id="GO:0045179">
    <property type="term" value="C:apical cortex"/>
    <property type="evidence" value="ECO:0007669"/>
    <property type="project" value="TreeGrafter"/>
</dbReference>
<proteinExistence type="predicted"/>
<dbReference type="Pfam" id="PF16748">
    <property type="entry name" value="INSC_LBD"/>
    <property type="match status" value="1"/>
</dbReference>
<dbReference type="Gene3D" id="6.20.200.10">
    <property type="entry name" value="Inscuteable LGN-binding domain"/>
    <property type="match status" value="1"/>
</dbReference>
<dbReference type="SUPFAM" id="SSF48371">
    <property type="entry name" value="ARM repeat"/>
    <property type="match status" value="1"/>
</dbReference>
<accession>A0A8B9I010</accession>
<feature type="domain" description="Protein inscuteable homologue C-terminal" evidence="2">
    <location>
        <begin position="74"/>
        <end position="129"/>
    </location>
</feature>
<protein>
    <submittedName>
        <fullName evidence="3">INSC spindle orientation adaptor protein</fullName>
    </submittedName>
</protein>
<reference evidence="3" key="1">
    <citation type="submission" date="2025-08" db="UniProtKB">
        <authorList>
            <consortium name="Ensembl"/>
        </authorList>
    </citation>
    <scope>IDENTIFICATION</scope>
</reference>
<dbReference type="InterPro" id="IPR011989">
    <property type="entry name" value="ARM-like"/>
</dbReference>
<dbReference type="GO" id="GO:0009786">
    <property type="term" value="P:regulation of asymmetric cell division"/>
    <property type="evidence" value="ECO:0007669"/>
    <property type="project" value="TreeGrafter"/>
</dbReference>
<evidence type="ECO:0000259" key="1">
    <source>
        <dbReference type="Pfam" id="PF16748"/>
    </source>
</evidence>
<dbReference type="GO" id="GO:0045176">
    <property type="term" value="P:apical protein localization"/>
    <property type="evidence" value="ECO:0007669"/>
    <property type="project" value="TreeGrafter"/>
</dbReference>
<feature type="domain" description="Protein inscuteable homologue C-terminal" evidence="2">
    <location>
        <begin position="141"/>
        <end position="443"/>
    </location>
</feature>
<dbReference type="InterPro" id="IPR039921">
    <property type="entry name" value="Inscuteable"/>
</dbReference>
<dbReference type="Proteomes" id="UP000694621">
    <property type="component" value="Unplaced"/>
</dbReference>
<dbReference type="InterPro" id="IPR045789">
    <property type="entry name" value="Insc_C"/>
</dbReference>